<dbReference type="AlphaFoldDB" id="A0A6A8ME26"/>
<comment type="catalytic activity">
    <reaction evidence="9">
        <text>dihydrourocanate + A = urocanate + AH2</text>
        <dbReference type="Rhea" id="RHEA:36059"/>
        <dbReference type="ChEBI" id="CHEBI:13193"/>
        <dbReference type="ChEBI" id="CHEBI:17499"/>
        <dbReference type="ChEBI" id="CHEBI:27247"/>
        <dbReference type="ChEBI" id="CHEBI:72991"/>
        <dbReference type="EC" id="1.3.99.33"/>
    </reaction>
</comment>
<keyword evidence="8" id="KW-0560">Oxidoreductase</keyword>
<evidence type="ECO:0000256" key="6">
    <source>
        <dbReference type="ARBA" id="ARBA00022630"/>
    </source>
</evidence>
<dbReference type="Pfam" id="PF04205">
    <property type="entry name" value="FMN_bind"/>
    <property type="match status" value="1"/>
</dbReference>
<comment type="similarity">
    <text evidence="3">Belongs to the FAD-dependent oxidoreductase 2 family. FRD/SDH subfamily.</text>
</comment>
<dbReference type="SUPFAM" id="SSF51905">
    <property type="entry name" value="FAD/NAD(P)-binding domain"/>
    <property type="match status" value="1"/>
</dbReference>
<dbReference type="SMART" id="SM00900">
    <property type="entry name" value="FMN_bind"/>
    <property type="match status" value="1"/>
</dbReference>
<dbReference type="OrthoDB" id="353581at2"/>
<evidence type="ECO:0000259" key="10">
    <source>
        <dbReference type="SMART" id="SM00900"/>
    </source>
</evidence>
<proteinExistence type="inferred from homology"/>
<comment type="cofactor">
    <cofactor evidence="1">
        <name>FMN</name>
        <dbReference type="ChEBI" id="CHEBI:58210"/>
    </cofactor>
</comment>
<dbReference type="Proteomes" id="UP000438120">
    <property type="component" value="Unassembled WGS sequence"/>
</dbReference>
<feature type="domain" description="FMN-binding" evidence="10">
    <location>
        <begin position="15"/>
        <end position="89"/>
    </location>
</feature>
<evidence type="ECO:0000256" key="8">
    <source>
        <dbReference type="ARBA" id="ARBA00023002"/>
    </source>
</evidence>
<gene>
    <name evidence="11" type="ORF">FYJ62_05145</name>
</gene>
<evidence type="ECO:0000313" key="11">
    <source>
        <dbReference type="EMBL" id="MST87038.1"/>
    </source>
</evidence>
<dbReference type="InterPro" id="IPR036188">
    <property type="entry name" value="FAD/NAD-bd_sf"/>
</dbReference>
<keyword evidence="6" id="KW-0285">Flavoprotein</keyword>
<comment type="caution">
    <text evidence="11">The sequence shown here is derived from an EMBL/GenBank/DDBJ whole genome shotgun (WGS) entry which is preliminary data.</text>
</comment>
<dbReference type="PANTHER" id="PTHR43400">
    <property type="entry name" value="FUMARATE REDUCTASE"/>
    <property type="match status" value="1"/>
</dbReference>
<evidence type="ECO:0000256" key="7">
    <source>
        <dbReference type="ARBA" id="ARBA00022827"/>
    </source>
</evidence>
<organism evidence="11 12">
    <name type="scientific">Lactobacillus porci</name>
    <dbReference type="NCBI Taxonomy" id="2012477"/>
    <lineage>
        <taxon>Bacteria</taxon>
        <taxon>Bacillati</taxon>
        <taxon>Bacillota</taxon>
        <taxon>Bacilli</taxon>
        <taxon>Lactobacillales</taxon>
        <taxon>Lactobacillaceae</taxon>
        <taxon>Lactobacillus</taxon>
    </lineage>
</organism>
<dbReference type="InterPro" id="IPR050315">
    <property type="entry name" value="FAD-oxidoreductase_2"/>
</dbReference>
<evidence type="ECO:0000256" key="2">
    <source>
        <dbReference type="ARBA" id="ARBA00001974"/>
    </source>
</evidence>
<comment type="cofactor">
    <cofactor evidence="2">
        <name>FAD</name>
        <dbReference type="ChEBI" id="CHEBI:57692"/>
    </cofactor>
</comment>
<dbReference type="GO" id="GO:0016020">
    <property type="term" value="C:membrane"/>
    <property type="evidence" value="ECO:0007669"/>
    <property type="project" value="InterPro"/>
</dbReference>
<dbReference type="RefSeq" id="WP_154548409.1">
    <property type="nucleotide sequence ID" value="NZ_VUMX01000011.1"/>
</dbReference>
<sequence>MAKLQKGTFTGQAGGHGGDIKVALTTDGEHITDVKIVEQHETPHVGDNAFKWIPERIVHYQSLAVDAVSGASFTSRGIINASKQALQAAGGDLADWSQPVPKPPVVAKDQTVDVAIAGGGLTGLTMAAFAIKNGLKPLIVEKNDQVGGSFRYAAGAFATVGSKKVADNQIDDLINWVKELNTHGAKKEMDYDFLRYLEEHTGETFDELVDIAGSKPQIAQEAPYKFAVFGGGAFIVNALEKYIKDHGGLILPDTVITRINVDESGKHATGFAARNAAGCFTVTAKAVVIATGGESYGHKEDLVKTTPSLEKVHVFNEANPGNTGDGYGLLKEAGASFYEGNIYKNAFLDFGWPLRISYANVPDYSKAIVVNDQAKRFTNEAPFFALNLTTALYYEGSPRYYVIYDAAKMDQTFRKKLDAQKEDPKVVVHAGSVKELAEKLDLDPAALEQTVAGYNEACAKGEDEFGKDAAHLESLDGADGYYGLYTMPGSWGTIGGVKINRDMLVEQTDGSFFDNLYALGEMSTNELFSDFYIAGFSLANYSTEARLVAERLAAN</sequence>
<dbReference type="GO" id="GO:0010181">
    <property type="term" value="F:FMN binding"/>
    <property type="evidence" value="ECO:0007669"/>
    <property type="project" value="InterPro"/>
</dbReference>
<dbReference type="PANTHER" id="PTHR43400:SF7">
    <property type="entry name" value="FAD-DEPENDENT OXIDOREDUCTASE 2 FAD BINDING DOMAIN-CONTAINING PROTEIN"/>
    <property type="match status" value="1"/>
</dbReference>
<evidence type="ECO:0000256" key="9">
    <source>
        <dbReference type="ARBA" id="ARBA00049922"/>
    </source>
</evidence>
<dbReference type="SUPFAM" id="SSF56425">
    <property type="entry name" value="Succinate dehydrogenase/fumarate reductase flavoprotein, catalytic domain"/>
    <property type="match status" value="1"/>
</dbReference>
<evidence type="ECO:0000256" key="5">
    <source>
        <dbReference type="ARBA" id="ARBA00015872"/>
    </source>
</evidence>
<keyword evidence="12" id="KW-1185">Reference proteome</keyword>
<dbReference type="InterPro" id="IPR007329">
    <property type="entry name" value="FMN-bd"/>
</dbReference>
<evidence type="ECO:0000256" key="4">
    <source>
        <dbReference type="ARBA" id="ARBA00013137"/>
    </source>
</evidence>
<reference evidence="11 12" key="1">
    <citation type="submission" date="2019-08" db="EMBL/GenBank/DDBJ databases">
        <title>In-depth cultivation of the pig gut microbiome towards novel bacterial diversity and tailored functional studies.</title>
        <authorList>
            <person name="Wylensek D."/>
            <person name="Hitch T.C.A."/>
            <person name="Clavel T."/>
        </authorList>
    </citation>
    <scope>NUCLEOTIDE SEQUENCE [LARGE SCALE GENOMIC DNA]</scope>
    <source>
        <strain evidence="11 12">Bifido-178-WT-2B</strain>
    </source>
</reference>
<evidence type="ECO:0000256" key="1">
    <source>
        <dbReference type="ARBA" id="ARBA00001917"/>
    </source>
</evidence>
<dbReference type="Gene3D" id="3.50.50.60">
    <property type="entry name" value="FAD/NAD(P)-binding domain"/>
    <property type="match status" value="1"/>
</dbReference>
<dbReference type="Gene3D" id="3.90.1010.20">
    <property type="match status" value="1"/>
</dbReference>
<evidence type="ECO:0000256" key="3">
    <source>
        <dbReference type="ARBA" id="ARBA00008040"/>
    </source>
</evidence>
<evidence type="ECO:0000313" key="12">
    <source>
        <dbReference type="Proteomes" id="UP000438120"/>
    </source>
</evidence>
<name>A0A6A8ME26_9LACO</name>
<dbReference type="InterPro" id="IPR027477">
    <property type="entry name" value="Succ_DH/fumarate_Rdtase_cat_sf"/>
</dbReference>
<dbReference type="EMBL" id="VUMX01000011">
    <property type="protein sequence ID" value="MST87038.1"/>
    <property type="molecule type" value="Genomic_DNA"/>
</dbReference>
<dbReference type="Gene3D" id="3.90.700.10">
    <property type="entry name" value="Succinate dehydrogenase/fumarate reductase flavoprotein, catalytic domain"/>
    <property type="match status" value="1"/>
</dbReference>
<dbReference type="EC" id="1.3.99.33" evidence="4"/>
<keyword evidence="7" id="KW-0274">FAD</keyword>
<dbReference type="InterPro" id="IPR003953">
    <property type="entry name" value="FAD-dep_OxRdtase_2_FAD-bd"/>
</dbReference>
<dbReference type="GO" id="GO:0033765">
    <property type="term" value="F:steroid dehydrogenase activity, acting on the CH-CH group of donors"/>
    <property type="evidence" value="ECO:0007669"/>
    <property type="project" value="UniProtKB-ARBA"/>
</dbReference>
<protein>
    <recommendedName>
        <fullName evidence="5">Urocanate reductase</fullName>
        <ecNumber evidence="4">1.3.99.33</ecNumber>
    </recommendedName>
</protein>
<accession>A0A6A8ME26</accession>
<dbReference type="Pfam" id="PF00890">
    <property type="entry name" value="FAD_binding_2"/>
    <property type="match status" value="1"/>
</dbReference>